<proteinExistence type="predicted"/>
<protein>
    <submittedName>
        <fullName evidence="1">Uncharacterized protein</fullName>
    </submittedName>
</protein>
<dbReference type="AlphaFoldDB" id="A0YFY1"/>
<organism evidence="1 2">
    <name type="scientific">marine gamma proteobacterium HTCC2143</name>
    <dbReference type="NCBI Taxonomy" id="247633"/>
    <lineage>
        <taxon>Bacteria</taxon>
        <taxon>Pseudomonadati</taxon>
        <taxon>Pseudomonadota</taxon>
        <taxon>Gammaproteobacteria</taxon>
        <taxon>Cellvibrionales</taxon>
        <taxon>Spongiibacteraceae</taxon>
        <taxon>BD1-7 clade</taxon>
    </lineage>
</organism>
<keyword evidence="2" id="KW-1185">Reference proteome</keyword>
<comment type="caution">
    <text evidence="1">The sequence shown here is derived from an EMBL/GenBank/DDBJ whole genome shotgun (WGS) entry which is preliminary data.</text>
</comment>
<sequence length="53" mass="5782">MDAPDGNTLAAELLANAFKLGNKHKATRIVITTPSDKIFFISSKLKVSEHNRA</sequence>
<gene>
    <name evidence="1" type="ORF">GP2143_01770</name>
</gene>
<dbReference type="EMBL" id="AAVT01000009">
    <property type="protein sequence ID" value="EAW30231.1"/>
    <property type="molecule type" value="Genomic_DNA"/>
</dbReference>
<evidence type="ECO:0000313" key="1">
    <source>
        <dbReference type="EMBL" id="EAW30231.1"/>
    </source>
</evidence>
<reference evidence="1 2" key="1">
    <citation type="journal article" date="2010" name="J. Bacteriol.">
        <title>Genome sequence of the oligotrophic marine Gammaproteobacterium HTCC2143, isolated from the Oregon Coast.</title>
        <authorList>
            <person name="Oh H.M."/>
            <person name="Kang I."/>
            <person name="Ferriera S."/>
            <person name="Giovannoni S.J."/>
            <person name="Cho J.C."/>
        </authorList>
    </citation>
    <scope>NUCLEOTIDE SEQUENCE [LARGE SCALE GENOMIC DNA]</scope>
    <source>
        <strain evidence="1 2">HTCC2143</strain>
    </source>
</reference>
<dbReference type="Proteomes" id="UP000004931">
    <property type="component" value="Unassembled WGS sequence"/>
</dbReference>
<evidence type="ECO:0000313" key="2">
    <source>
        <dbReference type="Proteomes" id="UP000004931"/>
    </source>
</evidence>
<name>A0YFY1_9GAMM</name>
<accession>A0YFY1</accession>